<dbReference type="InterPro" id="IPR036045">
    <property type="entry name" value="Sec1-like_sf"/>
</dbReference>
<accession>L2GP56</accession>
<dbReference type="InterPro" id="IPR027482">
    <property type="entry name" value="Sec1-like_dom2"/>
</dbReference>
<dbReference type="InterPro" id="IPR043154">
    <property type="entry name" value="Sec-1-like_dom1"/>
</dbReference>
<dbReference type="PANTHER" id="PTHR11679">
    <property type="entry name" value="VESICLE PROTEIN SORTING-ASSOCIATED"/>
    <property type="match status" value="1"/>
</dbReference>
<evidence type="ECO:0000256" key="1">
    <source>
        <dbReference type="ARBA" id="ARBA00009884"/>
    </source>
</evidence>
<evidence type="ECO:0000313" key="2">
    <source>
        <dbReference type="EMBL" id="ELA42300.1"/>
    </source>
</evidence>
<dbReference type="FunCoup" id="L2GP56">
    <property type="interactions" value="72"/>
</dbReference>
<dbReference type="InParanoid" id="L2GP56"/>
<dbReference type="PIRSF" id="PIRSF005715">
    <property type="entry name" value="VPS45_Sec1"/>
    <property type="match status" value="1"/>
</dbReference>
<dbReference type="Pfam" id="PF00995">
    <property type="entry name" value="Sec1"/>
    <property type="match status" value="1"/>
</dbReference>
<proteinExistence type="inferred from homology"/>
<dbReference type="OrthoDB" id="2228at2759"/>
<dbReference type="InterPro" id="IPR001619">
    <property type="entry name" value="Sec1-like"/>
</dbReference>
<dbReference type="GeneID" id="19881416"/>
<dbReference type="VEuPathDB" id="MicrosporidiaDB:VICG_00700"/>
<reference evidence="3" key="1">
    <citation type="submission" date="2011-05" db="EMBL/GenBank/DDBJ databases">
        <title>The genome sequence of Vittaforma corneae strain ATCC 50505.</title>
        <authorList>
            <consortium name="The Broad Institute Genome Sequencing Platform"/>
            <person name="Cuomo C."/>
            <person name="Didier E."/>
            <person name="Bowers L."/>
            <person name="Young S.K."/>
            <person name="Zeng Q."/>
            <person name="Gargeya S."/>
            <person name="Fitzgerald M."/>
            <person name="Haas B."/>
            <person name="Abouelleil A."/>
            <person name="Alvarado L."/>
            <person name="Arachchi H.M."/>
            <person name="Berlin A."/>
            <person name="Chapman S.B."/>
            <person name="Gearin G."/>
            <person name="Goldberg J."/>
            <person name="Griggs A."/>
            <person name="Gujja S."/>
            <person name="Hansen M."/>
            <person name="Heiman D."/>
            <person name="Howarth C."/>
            <person name="Larimer J."/>
            <person name="Lui A."/>
            <person name="MacDonald P.J.P."/>
            <person name="McCowen C."/>
            <person name="Montmayeur A."/>
            <person name="Murphy C."/>
            <person name="Neiman D."/>
            <person name="Pearson M."/>
            <person name="Priest M."/>
            <person name="Roberts A."/>
            <person name="Saif S."/>
            <person name="Shea T."/>
            <person name="Sisk P."/>
            <person name="Stolte C."/>
            <person name="Sykes S."/>
            <person name="Wortman J."/>
            <person name="Nusbaum C."/>
            <person name="Birren B."/>
        </authorList>
    </citation>
    <scope>NUCLEOTIDE SEQUENCE [LARGE SCALE GENOMIC DNA]</scope>
    <source>
        <strain evidence="3">ATCC 50505</strain>
    </source>
</reference>
<name>L2GP56_VITCO</name>
<dbReference type="EMBL" id="JH370133">
    <property type="protein sequence ID" value="ELA42300.1"/>
    <property type="molecule type" value="Genomic_DNA"/>
</dbReference>
<dbReference type="RefSeq" id="XP_007604151.1">
    <property type="nucleotide sequence ID" value="XM_007604089.1"/>
</dbReference>
<comment type="similarity">
    <text evidence="1">Belongs to the STXBP/unc-18/SEC1 family.</text>
</comment>
<gene>
    <name evidence="2" type="ORF">VICG_00700</name>
</gene>
<dbReference type="GO" id="GO:0016192">
    <property type="term" value="P:vesicle-mediated transport"/>
    <property type="evidence" value="ECO:0007669"/>
    <property type="project" value="InterPro"/>
</dbReference>
<organism evidence="2 3">
    <name type="scientific">Vittaforma corneae (strain ATCC 50505)</name>
    <name type="common">Microsporidian parasite</name>
    <name type="synonym">Nosema corneum</name>
    <dbReference type="NCBI Taxonomy" id="993615"/>
    <lineage>
        <taxon>Eukaryota</taxon>
        <taxon>Fungi</taxon>
        <taxon>Fungi incertae sedis</taxon>
        <taxon>Microsporidia</taxon>
        <taxon>Nosematidae</taxon>
        <taxon>Vittaforma</taxon>
    </lineage>
</organism>
<dbReference type="AlphaFoldDB" id="L2GP56"/>
<dbReference type="HOGENOM" id="CLU_009210_1_1_1"/>
<dbReference type="SUPFAM" id="SSF56815">
    <property type="entry name" value="Sec1/munc18-like (SM) proteins"/>
    <property type="match status" value="1"/>
</dbReference>
<dbReference type="Gene3D" id="3.40.50.2060">
    <property type="match status" value="1"/>
</dbReference>
<evidence type="ECO:0000313" key="3">
    <source>
        <dbReference type="Proteomes" id="UP000011082"/>
    </source>
</evidence>
<keyword evidence="3" id="KW-1185">Reference proteome</keyword>
<sequence length="487" mass="56119">MDLKRLYKQKITDEILKTYGDAWSVLIHDKMTADIVNSIFKKSDLIDFNITAIFSIGDHRPKWDLPAIYFVNCTKEIAKSINSEYKSGRYSSIKVFSLCPPQNLDPMIKCTVVMLDIKIIEERIFQCTWDNLSAVSSILNAKLNISHIGCTKNLAQKIKDALILPRSIEKQASLLVLDRTVDLYTPLMYFFTFRSILSEVGSADCADEYYKEIRNRHVGEISKYLQYTVLKLQESINKLDKDNVDVNVLDTLVLEAPKNLELKKNVEKYGKHLEKCFQKLQEVQGIAESQQNLVLEKDKAGNKACISLDYFMSSIVSPALTVDDRVGLLFLLKVKGIIFTESELTLLKSRGFSREDLSIVFNRRNQILRTREVNYKYEVSRYEPIVKDVVENFITKQGMFQTIDHEQEKIESLRRSTMFSSGKQPRKLVVVFIKNGLAIEEMRLAYSLSESLGVEFIFGSDKVLTRREFVNEYRTNAELHEAVIDKR</sequence>
<protein>
    <recommendedName>
        <fullName evidence="4">Sec1 family protein</fullName>
    </recommendedName>
</protein>
<evidence type="ECO:0008006" key="4">
    <source>
        <dbReference type="Google" id="ProtNLM"/>
    </source>
</evidence>
<dbReference type="Proteomes" id="UP000011082">
    <property type="component" value="Unassembled WGS sequence"/>
</dbReference>
<dbReference type="Gene3D" id="3.40.50.1910">
    <property type="match status" value="1"/>
</dbReference>
<dbReference type="STRING" id="993615.L2GP56"/>
<dbReference type="OMA" id="LNSACKM"/>